<keyword evidence="5 9" id="KW-0229">DNA integration</keyword>
<dbReference type="GO" id="GO:0051301">
    <property type="term" value="P:cell division"/>
    <property type="evidence" value="ECO:0007669"/>
    <property type="project" value="UniProtKB-KW"/>
</dbReference>
<keyword evidence="2 9" id="KW-0963">Cytoplasm</keyword>
<evidence type="ECO:0000259" key="11">
    <source>
        <dbReference type="PROSITE" id="PS51900"/>
    </source>
</evidence>
<dbReference type="GO" id="GO:0007059">
    <property type="term" value="P:chromosome segregation"/>
    <property type="evidence" value="ECO:0007669"/>
    <property type="project" value="UniProtKB-UniRule"/>
</dbReference>
<dbReference type="GO" id="GO:0003677">
    <property type="term" value="F:DNA binding"/>
    <property type="evidence" value="ECO:0007669"/>
    <property type="project" value="UniProtKB-UniRule"/>
</dbReference>
<evidence type="ECO:0000256" key="8">
    <source>
        <dbReference type="ARBA" id="ARBA00023306"/>
    </source>
</evidence>
<dbReference type="GO" id="GO:0009037">
    <property type="term" value="F:tyrosine-based site-specific recombinase activity"/>
    <property type="evidence" value="ECO:0007669"/>
    <property type="project" value="UniProtKB-UniRule"/>
</dbReference>
<dbReference type="KEGG" id="jde:Jden_1001"/>
<evidence type="ECO:0000313" key="13">
    <source>
        <dbReference type="Proteomes" id="UP000000628"/>
    </source>
</evidence>
<dbReference type="STRING" id="471856.Jden_1001"/>
<dbReference type="Pfam" id="PF02899">
    <property type="entry name" value="Phage_int_SAM_1"/>
    <property type="match status" value="1"/>
</dbReference>
<comment type="similarity">
    <text evidence="9">Belongs to the 'phage' integrase family. XerC subfamily.</text>
</comment>
<dbReference type="PANTHER" id="PTHR30349">
    <property type="entry name" value="PHAGE INTEGRASE-RELATED"/>
    <property type="match status" value="1"/>
</dbReference>
<dbReference type="InterPro" id="IPR013762">
    <property type="entry name" value="Integrase-like_cat_sf"/>
</dbReference>
<dbReference type="eggNOG" id="COG4974">
    <property type="taxonomic scope" value="Bacteria"/>
</dbReference>
<dbReference type="InterPro" id="IPR010998">
    <property type="entry name" value="Integrase_recombinase_N"/>
</dbReference>
<dbReference type="RefSeq" id="WP_015771285.1">
    <property type="nucleotide sequence ID" value="NC_013174.1"/>
</dbReference>
<feature type="domain" description="Core-binding (CB)" evidence="11">
    <location>
        <begin position="1"/>
        <end position="112"/>
    </location>
</feature>
<sequence>MTLLDEYDKHVTLRKGLAAATAVAYRSDLVDLFAHVHARRTSRRHAQEKLTKYNKAHSERLSVTDAQTDEYAVTITLEELREWLAHSLTQNLSRSTIARRGASARQFFAWLVERGIRHDDPSKRLTTPTPHSALPHVLTVAQVKQLLAAVERVYLPETTDTNTELSRARTDRLRAAVELTYSSGLRIAELVSLNVGDIDHEQRVIRVTGKGNKQRRVPLGLPALQALERWIAESRPIMQSTSEEALFLGVRGGRWNARQVRDELNKAALHADLDVVRPHDLRHTTATHLLEGGADLRSVQEILGHSSLRTTQRYTHVTMTRLRDTYAHAHPRA</sequence>
<dbReference type="GO" id="GO:0005737">
    <property type="term" value="C:cytoplasm"/>
    <property type="evidence" value="ECO:0007669"/>
    <property type="project" value="UniProtKB-SubCell"/>
</dbReference>
<gene>
    <name evidence="9" type="primary">xerC</name>
    <name evidence="12" type="ordered locus">Jden_1001</name>
</gene>
<evidence type="ECO:0000256" key="5">
    <source>
        <dbReference type="ARBA" id="ARBA00022908"/>
    </source>
</evidence>
<feature type="active site" evidence="9">
    <location>
        <position position="282"/>
    </location>
</feature>
<dbReference type="GO" id="GO:0006313">
    <property type="term" value="P:DNA transposition"/>
    <property type="evidence" value="ECO:0007669"/>
    <property type="project" value="UniProtKB-UniRule"/>
</dbReference>
<dbReference type="InterPro" id="IPR002104">
    <property type="entry name" value="Integrase_catalytic"/>
</dbReference>
<dbReference type="SUPFAM" id="SSF56349">
    <property type="entry name" value="DNA breaking-rejoining enzymes"/>
    <property type="match status" value="1"/>
</dbReference>
<proteinExistence type="inferred from homology"/>
<name>C7R3C1_JONDD</name>
<keyword evidence="7 9" id="KW-0233">DNA recombination</keyword>
<feature type="active site" evidence="9">
    <location>
        <position position="210"/>
    </location>
</feature>
<dbReference type="EMBL" id="CP001706">
    <property type="protein sequence ID" value="ACV08657.1"/>
    <property type="molecule type" value="Genomic_DNA"/>
</dbReference>
<feature type="domain" description="Tyr recombinase" evidence="10">
    <location>
        <begin position="133"/>
        <end position="327"/>
    </location>
</feature>
<protein>
    <recommendedName>
        <fullName evidence="9">Tyrosine recombinase XerC</fullName>
    </recommendedName>
</protein>
<feature type="active site" evidence="9">
    <location>
        <position position="279"/>
    </location>
</feature>
<organism evidence="12 13">
    <name type="scientific">Jonesia denitrificans (strain ATCC 14870 / DSM 20603 / BCRC 15368 / CIP 55.134 / JCM 11481 / NBRC 15587 / NCTC 10816 / Prevot 55134)</name>
    <name type="common">Listeria denitrificans</name>
    <dbReference type="NCBI Taxonomy" id="471856"/>
    <lineage>
        <taxon>Bacteria</taxon>
        <taxon>Bacillati</taxon>
        <taxon>Actinomycetota</taxon>
        <taxon>Actinomycetes</taxon>
        <taxon>Micrococcales</taxon>
        <taxon>Jonesiaceae</taxon>
        <taxon>Jonesia</taxon>
    </lineage>
</organism>
<keyword evidence="3 9" id="KW-0132">Cell division</keyword>
<evidence type="ECO:0000256" key="9">
    <source>
        <dbReference type="HAMAP-Rule" id="MF_01808"/>
    </source>
</evidence>
<evidence type="ECO:0000256" key="6">
    <source>
        <dbReference type="ARBA" id="ARBA00023125"/>
    </source>
</evidence>
<dbReference type="Pfam" id="PF00589">
    <property type="entry name" value="Phage_integrase"/>
    <property type="match status" value="1"/>
</dbReference>
<feature type="active site" evidence="9">
    <location>
        <position position="305"/>
    </location>
</feature>
<dbReference type="Proteomes" id="UP000000628">
    <property type="component" value="Chromosome"/>
</dbReference>
<reference evidence="12 13" key="1">
    <citation type="journal article" date="2009" name="Stand. Genomic Sci.">
        <title>Complete genome sequence of Jonesia denitrificans type strain (Prevot 55134).</title>
        <authorList>
            <person name="Pukall R."/>
            <person name="Gehrich-Schroter G."/>
            <person name="Lapidus A."/>
            <person name="Nolan M."/>
            <person name="Glavina Del Rio T."/>
            <person name="Lucas S."/>
            <person name="Chen F."/>
            <person name="Tice H."/>
            <person name="Pitluck S."/>
            <person name="Cheng J.F."/>
            <person name="Copeland A."/>
            <person name="Saunders E."/>
            <person name="Brettin T."/>
            <person name="Detter J.C."/>
            <person name="Bruce D."/>
            <person name="Goodwin L."/>
            <person name="Pati A."/>
            <person name="Ivanova N."/>
            <person name="Mavromatis K."/>
            <person name="Ovchinnikova G."/>
            <person name="Chen A."/>
            <person name="Palaniappan K."/>
            <person name="Land M."/>
            <person name="Hauser L."/>
            <person name="Chang Y.J."/>
            <person name="Jeffries C.D."/>
            <person name="Chain P."/>
            <person name="Goker M."/>
            <person name="Bristow J."/>
            <person name="Eisen J.A."/>
            <person name="Markowitz V."/>
            <person name="Hugenholtz P."/>
            <person name="Kyrpides N.C."/>
            <person name="Klenk H.P."/>
            <person name="Han C."/>
        </authorList>
    </citation>
    <scope>NUCLEOTIDE SEQUENCE [LARGE SCALE GENOMIC DNA]</scope>
    <source>
        <strain evidence="13">ATCC 14870 / DSM 20603 / BCRC 15368 / CIP 55.134 / JCM 11481 / NBRC 15587 / NCTC 10816 / Prevot 55134</strain>
    </source>
</reference>
<keyword evidence="8 9" id="KW-0131">Cell cycle</keyword>
<evidence type="ECO:0000313" key="12">
    <source>
        <dbReference type="EMBL" id="ACV08657.1"/>
    </source>
</evidence>
<evidence type="ECO:0000259" key="10">
    <source>
        <dbReference type="PROSITE" id="PS51898"/>
    </source>
</evidence>
<dbReference type="HAMAP" id="MF_01808">
    <property type="entry name" value="Recomb_XerC_XerD"/>
    <property type="match status" value="1"/>
</dbReference>
<evidence type="ECO:0000256" key="1">
    <source>
        <dbReference type="ARBA" id="ARBA00004496"/>
    </source>
</evidence>
<evidence type="ECO:0000256" key="2">
    <source>
        <dbReference type="ARBA" id="ARBA00022490"/>
    </source>
</evidence>
<comment type="subcellular location">
    <subcellularLocation>
        <location evidence="1 9">Cytoplasm</location>
    </subcellularLocation>
</comment>
<keyword evidence="6 9" id="KW-0238">DNA-binding</keyword>
<dbReference type="PROSITE" id="PS51898">
    <property type="entry name" value="TYR_RECOMBINASE"/>
    <property type="match status" value="1"/>
</dbReference>
<dbReference type="OrthoDB" id="9801717at2"/>
<dbReference type="InterPro" id="IPR011010">
    <property type="entry name" value="DNA_brk_join_enz"/>
</dbReference>
<comment type="function">
    <text evidence="9">Site-specific tyrosine recombinase, which acts by catalyzing the cutting and rejoining of the recombining DNA molecules. The XerC-XerD complex is essential to convert dimers of the bacterial chromosome into monomers to permit their segregation at cell division. It also contributes to the segregational stability of plasmids.</text>
</comment>
<dbReference type="PROSITE" id="PS51900">
    <property type="entry name" value="CB"/>
    <property type="match status" value="1"/>
</dbReference>
<dbReference type="InterPro" id="IPR050090">
    <property type="entry name" value="Tyrosine_recombinase_XerCD"/>
</dbReference>
<dbReference type="AlphaFoldDB" id="C7R3C1"/>
<dbReference type="InterPro" id="IPR044068">
    <property type="entry name" value="CB"/>
</dbReference>
<evidence type="ECO:0000256" key="7">
    <source>
        <dbReference type="ARBA" id="ARBA00023172"/>
    </source>
</evidence>
<comment type="subunit">
    <text evidence="9">Forms a cyclic heterotetrameric complex composed of two molecules of XerC and two molecules of XerD.</text>
</comment>
<dbReference type="InterPro" id="IPR004107">
    <property type="entry name" value="Integrase_SAM-like_N"/>
</dbReference>
<feature type="active site" description="O-(3'-phospho-DNA)-tyrosine intermediate" evidence="9">
    <location>
        <position position="314"/>
    </location>
</feature>
<keyword evidence="13" id="KW-1185">Reference proteome</keyword>
<evidence type="ECO:0000256" key="3">
    <source>
        <dbReference type="ARBA" id="ARBA00022618"/>
    </source>
</evidence>
<dbReference type="HOGENOM" id="CLU_027562_9_0_11"/>
<accession>C7R3C1</accession>
<feature type="active site" evidence="9">
    <location>
        <position position="186"/>
    </location>
</feature>
<keyword evidence="4 9" id="KW-0159">Chromosome partition</keyword>
<dbReference type="Gene3D" id="1.10.443.10">
    <property type="entry name" value="Intergrase catalytic core"/>
    <property type="match status" value="1"/>
</dbReference>
<dbReference type="Gene3D" id="1.10.150.130">
    <property type="match status" value="1"/>
</dbReference>
<dbReference type="InterPro" id="IPR023009">
    <property type="entry name" value="Tyrosine_recombinase_XerC/XerD"/>
</dbReference>
<dbReference type="PANTHER" id="PTHR30349:SF77">
    <property type="entry name" value="TYROSINE RECOMBINASE XERC"/>
    <property type="match status" value="1"/>
</dbReference>
<evidence type="ECO:0000256" key="4">
    <source>
        <dbReference type="ARBA" id="ARBA00022829"/>
    </source>
</evidence>